<name>A0A165Y5F7_9AGAM</name>
<dbReference type="Proteomes" id="UP000076798">
    <property type="component" value="Unassembled WGS sequence"/>
</dbReference>
<dbReference type="OrthoDB" id="2795185at2759"/>
<evidence type="ECO:0000313" key="2">
    <source>
        <dbReference type="EMBL" id="KZT32898.1"/>
    </source>
</evidence>
<dbReference type="AlphaFoldDB" id="A0A165Y5F7"/>
<accession>A0A165Y5F7</accession>
<evidence type="ECO:0000256" key="1">
    <source>
        <dbReference type="SAM" id="SignalP"/>
    </source>
</evidence>
<organism evidence="2 3">
    <name type="scientific">Sistotremastrum suecicum HHB10207 ss-3</name>
    <dbReference type="NCBI Taxonomy" id="1314776"/>
    <lineage>
        <taxon>Eukaryota</taxon>
        <taxon>Fungi</taxon>
        <taxon>Dikarya</taxon>
        <taxon>Basidiomycota</taxon>
        <taxon>Agaricomycotina</taxon>
        <taxon>Agaricomycetes</taxon>
        <taxon>Sistotremastrales</taxon>
        <taxon>Sistotremastraceae</taxon>
        <taxon>Sistotremastrum</taxon>
    </lineage>
</organism>
<evidence type="ECO:0000313" key="3">
    <source>
        <dbReference type="Proteomes" id="UP000076798"/>
    </source>
</evidence>
<keyword evidence="3" id="KW-1185">Reference proteome</keyword>
<dbReference type="EMBL" id="KV428285">
    <property type="protein sequence ID" value="KZT32898.1"/>
    <property type="molecule type" value="Genomic_DNA"/>
</dbReference>
<feature type="chain" id="PRO_5007869204" evidence="1">
    <location>
        <begin position="22"/>
        <end position="259"/>
    </location>
</feature>
<feature type="signal peptide" evidence="1">
    <location>
        <begin position="1"/>
        <end position="21"/>
    </location>
</feature>
<proteinExistence type="predicted"/>
<sequence>MRSLQLYILSGALVLFRTCVALPASDSTYPFSKRSTLCGLNVRTAVAQDCIDNRPPLSFILSGSQTRPTVIRQNSPDGDDIPPGSSCDHAVELQVLEAAIQGSGMCELVAAMNRIRVAPTKQLQGMADVISGPANLLFLASSISNAKESFIINSMASRTITSANDANIAVNAYLQDPLVTSGSLMIARQLDVLLEDLLTDAVQRASLIFPPPPGQRPLSRDEINRQEFKEAVDHVVSLQDRLTVTTLWNKVLHAAVVPC</sequence>
<gene>
    <name evidence="2" type="ORF">SISSUDRAFT_1066572</name>
</gene>
<keyword evidence="1" id="KW-0732">Signal</keyword>
<protein>
    <submittedName>
        <fullName evidence="2">Uncharacterized protein</fullName>
    </submittedName>
</protein>
<reference evidence="2 3" key="1">
    <citation type="journal article" date="2016" name="Mol. Biol. Evol.">
        <title>Comparative Genomics of Early-Diverging Mushroom-Forming Fungi Provides Insights into the Origins of Lignocellulose Decay Capabilities.</title>
        <authorList>
            <person name="Nagy L.G."/>
            <person name="Riley R."/>
            <person name="Tritt A."/>
            <person name="Adam C."/>
            <person name="Daum C."/>
            <person name="Floudas D."/>
            <person name="Sun H."/>
            <person name="Yadav J.S."/>
            <person name="Pangilinan J."/>
            <person name="Larsson K.H."/>
            <person name="Matsuura K."/>
            <person name="Barry K."/>
            <person name="Labutti K."/>
            <person name="Kuo R."/>
            <person name="Ohm R.A."/>
            <person name="Bhattacharya S.S."/>
            <person name="Shirouzu T."/>
            <person name="Yoshinaga Y."/>
            <person name="Martin F.M."/>
            <person name="Grigoriev I.V."/>
            <person name="Hibbett D.S."/>
        </authorList>
    </citation>
    <scope>NUCLEOTIDE SEQUENCE [LARGE SCALE GENOMIC DNA]</scope>
    <source>
        <strain evidence="2 3">HHB10207 ss-3</strain>
    </source>
</reference>